<dbReference type="EMBL" id="BARU01008896">
    <property type="protein sequence ID" value="GAH45976.1"/>
    <property type="molecule type" value="Genomic_DNA"/>
</dbReference>
<reference evidence="1" key="1">
    <citation type="journal article" date="2014" name="Front. Microbiol.">
        <title>High frequency of phylogenetically diverse reductive dehalogenase-homologous genes in deep subseafloor sedimentary metagenomes.</title>
        <authorList>
            <person name="Kawai M."/>
            <person name="Futagami T."/>
            <person name="Toyoda A."/>
            <person name="Takaki Y."/>
            <person name="Nishi S."/>
            <person name="Hori S."/>
            <person name="Arai W."/>
            <person name="Tsubouchi T."/>
            <person name="Morono Y."/>
            <person name="Uchiyama I."/>
            <person name="Ito T."/>
            <person name="Fujiyama A."/>
            <person name="Inagaki F."/>
            <person name="Takami H."/>
        </authorList>
    </citation>
    <scope>NUCLEOTIDE SEQUENCE</scope>
    <source>
        <strain evidence="1">Expedition CK06-06</strain>
    </source>
</reference>
<accession>X1FK11</accession>
<gene>
    <name evidence="1" type="ORF">S03H2_17278</name>
</gene>
<organism evidence="1">
    <name type="scientific">marine sediment metagenome</name>
    <dbReference type="NCBI Taxonomy" id="412755"/>
    <lineage>
        <taxon>unclassified sequences</taxon>
        <taxon>metagenomes</taxon>
        <taxon>ecological metagenomes</taxon>
    </lineage>
</organism>
<comment type="caution">
    <text evidence="1">The sequence shown here is derived from an EMBL/GenBank/DDBJ whole genome shotgun (WGS) entry which is preliminary data.</text>
</comment>
<name>X1FK11_9ZZZZ</name>
<protein>
    <submittedName>
        <fullName evidence="1">Uncharacterized protein</fullName>
    </submittedName>
</protein>
<sequence>MGKMKDVYIENVSRKIIYFIKKGEYPIAGEYFLDLSHYGIEIENDVLVLLSSELSDIYRNSLLRVKEDIDKSDVIFVEELKSKTFKLIEFMFDVPSELNSEKSIEIFEMLKFIVYHGERIQYEWMKRERARLISRRRLID</sequence>
<dbReference type="AlphaFoldDB" id="X1FK11"/>
<proteinExistence type="predicted"/>
<evidence type="ECO:0000313" key="1">
    <source>
        <dbReference type="EMBL" id="GAH45976.1"/>
    </source>
</evidence>